<dbReference type="Pfam" id="PF13280">
    <property type="entry name" value="WYL"/>
    <property type="match status" value="1"/>
</dbReference>
<dbReference type="InterPro" id="IPR026881">
    <property type="entry name" value="WYL_dom"/>
</dbReference>
<dbReference type="Pfam" id="PF13625">
    <property type="entry name" value="Helicase_C_3"/>
    <property type="match status" value="1"/>
</dbReference>
<dbReference type="GO" id="GO:0004386">
    <property type="term" value="F:helicase activity"/>
    <property type="evidence" value="ECO:0007669"/>
    <property type="project" value="UniProtKB-KW"/>
</dbReference>
<feature type="compositionally biased region" description="Basic and acidic residues" evidence="1">
    <location>
        <begin position="671"/>
        <end position="683"/>
    </location>
</feature>
<feature type="domain" description="Helicase XPB/Ssl2 N-terminal" evidence="3">
    <location>
        <begin position="526"/>
        <end position="643"/>
    </location>
</feature>
<feature type="region of interest" description="Disordered" evidence="1">
    <location>
        <begin position="669"/>
        <end position="710"/>
    </location>
</feature>
<dbReference type="RefSeq" id="WP_380227560.1">
    <property type="nucleotide sequence ID" value="NZ_JBHSOF010000033.1"/>
</dbReference>
<keyword evidence="4" id="KW-0378">Hydrolase</keyword>
<dbReference type="Proteomes" id="UP001595975">
    <property type="component" value="Unassembled WGS sequence"/>
</dbReference>
<feature type="compositionally biased region" description="Low complexity" evidence="1">
    <location>
        <begin position="685"/>
        <end position="698"/>
    </location>
</feature>
<sequence>MLPAGSGRPWMSSYAVRCPISKKSGSALAAWLRGLDAAALERVLAARPDVVSAPEPRSVGELADRLQRPASVALALPRLALPCLQVAEAIAALTAVSRDDLAGLLDATHGDRAHGLDAVLETLADRALVWPTGNGLLHMAAPLRNAWGSPLGLDAPLVHLLAGSNSDDLGRMLAKIDVKPATNRKEMRLAALVDHHSDPARVAALVAKAPAATRKLLERRARGAPERPGFIMFGTPADSKPGEQWALERGLLIQDRYRYGSARMPAEVALALRGSDWHAPFTPVPPGVRSVPATVSDIDREAAAASMAFAAHVASVLGVCAAAPPARLKAGGIGARELSRIGRAAQCDEIVVRLALEAASAAGLLTRDGDRVAATAAYDTWAEEEPADQLARLLRAWWTLPLTPGGSRDENGKALPALAGAPACGGCLQARHGLLTAAAQLPAGEGAANPAELGALLVWLRPLADELPQDATPFANLIREAELLGALARGAVSPIGAALLADDAEALADACRRLLPAASGTARFGSDLTAVVTGTPSAHLLALLDSVADRESAGTASVWRFSPASVRRALDAGLTPDTLAADLADVAVEPLPQPLSYLIHDTARGHGRVRVASAACVIHGEEPALLAELAAHRKLTQLGLRLLAPTVLISRTPPDKTLSALRSAGYAPVAEKPDGSVRIERAQRPRAASPAPLPSGRSRPQRSGDRPADVRTAVDLRALAARLRGAPQDVPEPDPYDGRPYDSDTEEIIAGWARNLPFTDVRQLAHAVNNGQAITVEYVATSGNTTVRTLSQLELDAPYLHAWCHLRNDDRVFTLSRIHGVMPS</sequence>
<keyword evidence="4" id="KW-0547">Nucleotide-binding</keyword>
<organism evidence="4 5">
    <name type="scientific">Kitasatospora misakiensis</name>
    <dbReference type="NCBI Taxonomy" id="67330"/>
    <lineage>
        <taxon>Bacteria</taxon>
        <taxon>Bacillati</taxon>
        <taxon>Actinomycetota</taxon>
        <taxon>Actinomycetes</taxon>
        <taxon>Kitasatosporales</taxon>
        <taxon>Streptomycetaceae</taxon>
        <taxon>Kitasatospora</taxon>
    </lineage>
</organism>
<reference evidence="5" key="1">
    <citation type="journal article" date="2019" name="Int. J. Syst. Evol. Microbiol.">
        <title>The Global Catalogue of Microorganisms (GCM) 10K type strain sequencing project: providing services to taxonomists for standard genome sequencing and annotation.</title>
        <authorList>
            <consortium name="The Broad Institute Genomics Platform"/>
            <consortium name="The Broad Institute Genome Sequencing Center for Infectious Disease"/>
            <person name="Wu L."/>
            <person name="Ma J."/>
        </authorList>
    </citation>
    <scope>NUCLEOTIDE SEQUENCE [LARGE SCALE GENOMIC DNA]</scope>
    <source>
        <strain evidence="5">CGMCC 4.1437</strain>
    </source>
</reference>
<evidence type="ECO:0000256" key="1">
    <source>
        <dbReference type="SAM" id="MobiDB-lite"/>
    </source>
</evidence>
<evidence type="ECO:0000313" key="5">
    <source>
        <dbReference type="Proteomes" id="UP001595975"/>
    </source>
</evidence>
<evidence type="ECO:0000259" key="2">
    <source>
        <dbReference type="Pfam" id="PF13280"/>
    </source>
</evidence>
<dbReference type="PROSITE" id="PS52050">
    <property type="entry name" value="WYL"/>
    <property type="match status" value="1"/>
</dbReference>
<name>A0ABW0X843_9ACTN</name>
<keyword evidence="5" id="KW-1185">Reference proteome</keyword>
<protein>
    <submittedName>
        <fullName evidence="4">Helicase C-terminal domain-containing protein</fullName>
    </submittedName>
</protein>
<dbReference type="EMBL" id="JBHSOF010000033">
    <property type="protein sequence ID" value="MFC5665888.1"/>
    <property type="molecule type" value="Genomic_DNA"/>
</dbReference>
<evidence type="ECO:0000259" key="3">
    <source>
        <dbReference type="Pfam" id="PF13625"/>
    </source>
</evidence>
<gene>
    <name evidence="4" type="ORF">ACFP3U_23255</name>
</gene>
<proteinExistence type="predicted"/>
<evidence type="ECO:0000313" key="4">
    <source>
        <dbReference type="EMBL" id="MFC5665888.1"/>
    </source>
</evidence>
<keyword evidence="4" id="KW-0347">Helicase</keyword>
<keyword evidence="4" id="KW-0067">ATP-binding</keyword>
<comment type="caution">
    <text evidence="4">The sequence shown here is derived from an EMBL/GenBank/DDBJ whole genome shotgun (WGS) entry which is preliminary data.</text>
</comment>
<accession>A0ABW0X843</accession>
<feature type="domain" description="WYL" evidence="2">
    <location>
        <begin position="762"/>
        <end position="821"/>
    </location>
</feature>
<dbReference type="InterPro" id="IPR032830">
    <property type="entry name" value="XPB/Ssl2_N"/>
</dbReference>